<protein>
    <submittedName>
        <fullName evidence="1">Uncharacterized protein</fullName>
    </submittedName>
</protein>
<dbReference type="EMBL" id="VYWW01000025">
    <property type="protein sequence ID" value="KAA9321840.1"/>
    <property type="molecule type" value="Genomic_DNA"/>
</dbReference>
<sequence length="552" mass="64764">MKRPSIILTSKFSIPSQGKFSKYLGYMARKEALEKQDYLTDEQKKELKALNYEIRKVEIKTLQTKTYYSSNQDSEDPLQKDAEKILHAKSWSELADQDFEKYLGYMARIGALAKVEHRTSKEEQELQRVTKAAQELGEFHPTKDKLLLGVYTSDMDQVHLGDLQHIRDKLNSAQKHGSVMWQDVVSFDNDFLVKHKILNQETGKLDETLLRKATASMMEVMENEMDPPLYRPYWTASIHRNTDNVHIHIAIIEEENHRPIIERTNKFDEVVSQPRGKRTQKTIDHMKSKFANTLFDTSELTKQISIHRDAVRQGVKTSFRENLNDKQLQKQLNEIMAMLPSNRQSWNYAFLEKFDKKTKKKLDHFTNELLKNNQDWKEYQELVIYYQKNREELYGKSKRDNKDYAQNKIEDMKRRNGNAVLHVLAGLDKNANKYRKKLFAGAYLKDTVPTENYIQSVLRELDRQVKYKQTHPKVAYIKKIKSSKKKKLKSLNLSQPLYTHASIGKLRKRLAIQSKRELALAKSFTSKTKKEALREYEKMQAKEARSSENLGF</sequence>
<organism evidence="1 2">
    <name type="scientific">Lactobacillus jensenii</name>
    <dbReference type="NCBI Taxonomy" id="109790"/>
    <lineage>
        <taxon>Bacteria</taxon>
        <taxon>Bacillati</taxon>
        <taxon>Bacillota</taxon>
        <taxon>Bacilli</taxon>
        <taxon>Lactobacillales</taxon>
        <taxon>Lactobacillaceae</taxon>
        <taxon>Lactobacillus</taxon>
    </lineage>
</organism>
<evidence type="ECO:0000313" key="1">
    <source>
        <dbReference type="EMBL" id="KAA9321840.1"/>
    </source>
</evidence>
<dbReference type="Proteomes" id="UP000327236">
    <property type="component" value="Unassembled WGS sequence"/>
</dbReference>
<dbReference type="RefSeq" id="WP_006588522.1">
    <property type="nucleotide sequence ID" value="NZ_CATOUX010000011.1"/>
</dbReference>
<dbReference type="AlphaFoldDB" id="A0A558LFL0"/>
<dbReference type="OrthoDB" id="3889159at2"/>
<proteinExistence type="predicted"/>
<evidence type="ECO:0000313" key="2">
    <source>
        <dbReference type="Proteomes" id="UP000327236"/>
    </source>
</evidence>
<dbReference type="InterPro" id="IPR048101">
    <property type="entry name" value="MobP2"/>
</dbReference>
<dbReference type="InterPro" id="IPR041073">
    <property type="entry name" value="MobL"/>
</dbReference>
<name>A0A558LFL0_LACJE</name>
<gene>
    <name evidence="1" type="ORF">F6H94_06070</name>
</gene>
<comment type="caution">
    <text evidence="1">The sequence shown here is derived from an EMBL/GenBank/DDBJ whole genome shotgun (WGS) entry which is preliminary data.</text>
</comment>
<dbReference type="NCBIfam" id="NF041498">
    <property type="entry name" value="MobP2"/>
    <property type="match status" value="1"/>
</dbReference>
<reference evidence="1 2" key="1">
    <citation type="submission" date="2019-09" db="EMBL/GenBank/DDBJ databases">
        <title>Draft genome sequence assemblies of isolates from the urinary tract.</title>
        <authorList>
            <person name="Mores C.R."/>
            <person name="Putonti C."/>
            <person name="Wolfe A.J."/>
        </authorList>
    </citation>
    <scope>NUCLEOTIDE SEQUENCE [LARGE SCALE GENOMIC DNA]</scope>
    <source>
        <strain evidence="1 2">UMB246</strain>
    </source>
</reference>
<dbReference type="Pfam" id="PF18555">
    <property type="entry name" value="MobL"/>
    <property type="match status" value="1"/>
</dbReference>
<accession>A0A558LFL0</accession>